<dbReference type="AlphaFoldDB" id="A0A5B8TJA7"/>
<accession>A0A5B8TJA7</accession>
<keyword evidence="1" id="KW-1133">Transmembrane helix</keyword>
<dbReference type="EMBL" id="CP042392">
    <property type="protein sequence ID" value="QEA53945.1"/>
    <property type="molecule type" value="Genomic_DNA"/>
</dbReference>
<evidence type="ECO:0000313" key="3">
    <source>
        <dbReference type="Proteomes" id="UP000321772"/>
    </source>
</evidence>
<sequence length="190" mass="22019">MPAIKQVEITSKITTEQLTAAAKYALKQNKLDHLKTVRRYGVITNAIIVLIPTALIEYFLIAPSLRLYLNIYLIIVFLLMTHHFKNKDFKRLETRFLDQVRKTPTTATTFVDQDAQIRLNDKLIKPELLLRDPDYYYLFYIAKPTTPATYNLAFLERSPINNNLIQTDLSVAIDQFEQSLKDSAKVVLIR</sequence>
<evidence type="ECO:0000256" key="1">
    <source>
        <dbReference type="SAM" id="Phobius"/>
    </source>
</evidence>
<dbReference type="Proteomes" id="UP000321772">
    <property type="component" value="Chromosome"/>
</dbReference>
<evidence type="ECO:0000313" key="2">
    <source>
        <dbReference type="EMBL" id="QEA53945.1"/>
    </source>
</evidence>
<keyword evidence="1" id="KW-0472">Membrane</keyword>
<feature type="transmembrane region" description="Helical" evidence="1">
    <location>
        <begin position="40"/>
        <end position="61"/>
    </location>
</feature>
<protein>
    <submittedName>
        <fullName evidence="2">Uncharacterized protein</fullName>
    </submittedName>
</protein>
<keyword evidence="1" id="KW-0812">Transmembrane</keyword>
<reference evidence="2 3" key="1">
    <citation type="submission" date="2019-06" db="EMBL/GenBank/DDBJ databases">
        <title>Genome analyses of bacteria isolated from kimchi.</title>
        <authorList>
            <person name="Lee S."/>
            <person name="Ahn S."/>
            <person name="Roh S."/>
        </authorList>
    </citation>
    <scope>NUCLEOTIDE SEQUENCE [LARGE SCALE GENOMIC DNA]</scope>
    <source>
        <strain evidence="2 3">CBA3616</strain>
    </source>
</reference>
<gene>
    <name evidence="2" type="ORF">FGL77_12020</name>
</gene>
<feature type="transmembrane region" description="Helical" evidence="1">
    <location>
        <begin position="67"/>
        <end position="84"/>
    </location>
</feature>
<name>A0A5B8TJA7_9LACO</name>
<organism evidence="2 3">
    <name type="scientific">Loigolactobacillus coryniformis</name>
    <dbReference type="NCBI Taxonomy" id="1610"/>
    <lineage>
        <taxon>Bacteria</taxon>
        <taxon>Bacillati</taxon>
        <taxon>Bacillota</taxon>
        <taxon>Bacilli</taxon>
        <taxon>Lactobacillales</taxon>
        <taxon>Lactobacillaceae</taxon>
        <taxon>Loigolactobacillus</taxon>
    </lineage>
</organism>
<proteinExistence type="predicted"/>
<dbReference type="RefSeq" id="WP_146990366.1">
    <property type="nucleotide sequence ID" value="NZ_CP042392.1"/>
</dbReference>